<feature type="non-terminal residue" evidence="1">
    <location>
        <position position="72"/>
    </location>
</feature>
<accession>A0A382Z6E5</accession>
<sequence>VLDRASTFADAEIVKLLQTRFVPVAIDQAYQRRQQDAEGNFYRKIAGQGPRNNFQGTTQGIYIAAPDGRLMV</sequence>
<organism evidence="1">
    <name type="scientific">marine metagenome</name>
    <dbReference type="NCBI Taxonomy" id="408172"/>
    <lineage>
        <taxon>unclassified sequences</taxon>
        <taxon>metagenomes</taxon>
        <taxon>ecological metagenomes</taxon>
    </lineage>
</organism>
<feature type="non-terminal residue" evidence="1">
    <location>
        <position position="1"/>
    </location>
</feature>
<gene>
    <name evidence="1" type="ORF">METZ01_LOCUS443613</name>
</gene>
<reference evidence="1" key="1">
    <citation type="submission" date="2018-05" db="EMBL/GenBank/DDBJ databases">
        <authorList>
            <person name="Lanie J.A."/>
            <person name="Ng W.-L."/>
            <person name="Kazmierczak K.M."/>
            <person name="Andrzejewski T.M."/>
            <person name="Davidsen T.M."/>
            <person name="Wayne K.J."/>
            <person name="Tettelin H."/>
            <person name="Glass J.I."/>
            <person name="Rusch D."/>
            <person name="Podicherti R."/>
            <person name="Tsui H.-C.T."/>
            <person name="Winkler M.E."/>
        </authorList>
    </citation>
    <scope>NUCLEOTIDE SEQUENCE</scope>
</reference>
<name>A0A382Z6E5_9ZZZZ</name>
<protein>
    <submittedName>
        <fullName evidence="1">Uncharacterized protein</fullName>
    </submittedName>
</protein>
<dbReference type="EMBL" id="UINC01181188">
    <property type="protein sequence ID" value="SVD90759.1"/>
    <property type="molecule type" value="Genomic_DNA"/>
</dbReference>
<evidence type="ECO:0000313" key="1">
    <source>
        <dbReference type="EMBL" id="SVD90759.1"/>
    </source>
</evidence>
<proteinExistence type="predicted"/>
<dbReference type="AlphaFoldDB" id="A0A382Z6E5"/>